<comment type="caution">
    <text evidence="8">Lacks conserved residue(s) required for the propagation of feature annotation.</text>
</comment>
<evidence type="ECO:0000313" key="9">
    <source>
        <dbReference type="EMBL" id="RZC42337.1"/>
    </source>
</evidence>
<dbReference type="GO" id="GO:0030424">
    <property type="term" value="C:axon"/>
    <property type="evidence" value="ECO:0007669"/>
    <property type="project" value="TreeGrafter"/>
</dbReference>
<keyword evidence="6 8" id="KW-0675">Receptor</keyword>
<feature type="transmembrane region" description="Helical" evidence="8">
    <location>
        <begin position="116"/>
        <end position="141"/>
    </location>
</feature>
<dbReference type="GO" id="GO:0007165">
    <property type="term" value="P:signal transduction"/>
    <property type="evidence" value="ECO:0007669"/>
    <property type="project" value="UniProtKB-KW"/>
</dbReference>
<evidence type="ECO:0000313" key="10">
    <source>
        <dbReference type="Proteomes" id="UP000292052"/>
    </source>
</evidence>
<gene>
    <name evidence="9" type="ORF">BDFB_010954</name>
</gene>
<evidence type="ECO:0000256" key="3">
    <source>
        <dbReference type="ARBA" id="ARBA00022692"/>
    </source>
</evidence>
<dbReference type="InterPro" id="IPR013604">
    <property type="entry name" value="7TM_chemorcpt"/>
</dbReference>
<proteinExistence type="inferred from homology"/>
<keyword evidence="10" id="KW-1185">Reference proteome</keyword>
<dbReference type="OrthoDB" id="6711906at2759"/>
<dbReference type="GO" id="GO:0007635">
    <property type="term" value="P:chemosensory behavior"/>
    <property type="evidence" value="ECO:0007669"/>
    <property type="project" value="TreeGrafter"/>
</dbReference>
<dbReference type="GO" id="GO:0005886">
    <property type="term" value="C:plasma membrane"/>
    <property type="evidence" value="ECO:0007669"/>
    <property type="project" value="UniProtKB-SubCell"/>
</dbReference>
<name>A0A482WBY7_ASBVE</name>
<keyword evidence="7 8" id="KW-0807">Transducer</keyword>
<evidence type="ECO:0000256" key="1">
    <source>
        <dbReference type="ARBA" id="ARBA00004651"/>
    </source>
</evidence>
<dbReference type="AlphaFoldDB" id="A0A482WBY7"/>
<dbReference type="GO" id="GO:0008049">
    <property type="term" value="P:male courtship behavior"/>
    <property type="evidence" value="ECO:0007669"/>
    <property type="project" value="TreeGrafter"/>
</dbReference>
<dbReference type="PANTHER" id="PTHR21143:SF104">
    <property type="entry name" value="GUSTATORY RECEPTOR 8A-RELATED"/>
    <property type="match status" value="1"/>
</dbReference>
<dbReference type="Pfam" id="PF08395">
    <property type="entry name" value="7tm_7"/>
    <property type="match status" value="1"/>
</dbReference>
<reference evidence="9 10" key="1">
    <citation type="submission" date="2017-03" db="EMBL/GenBank/DDBJ databases">
        <title>Genome of the blue death feigning beetle - Asbolus verrucosus.</title>
        <authorList>
            <person name="Rider S.D."/>
        </authorList>
    </citation>
    <scope>NUCLEOTIDE SEQUENCE [LARGE SCALE GENOMIC DNA]</scope>
    <source>
        <strain evidence="9">Butters</strain>
        <tissue evidence="9">Head and leg muscle</tissue>
    </source>
</reference>
<feature type="transmembrane region" description="Helical" evidence="8">
    <location>
        <begin position="66"/>
        <end position="89"/>
    </location>
</feature>
<evidence type="ECO:0000256" key="4">
    <source>
        <dbReference type="ARBA" id="ARBA00022989"/>
    </source>
</evidence>
<dbReference type="GO" id="GO:0050909">
    <property type="term" value="P:sensory perception of taste"/>
    <property type="evidence" value="ECO:0007669"/>
    <property type="project" value="InterPro"/>
</dbReference>
<keyword evidence="4 8" id="KW-1133">Transmembrane helix</keyword>
<dbReference type="GO" id="GO:0043025">
    <property type="term" value="C:neuronal cell body"/>
    <property type="evidence" value="ECO:0007669"/>
    <property type="project" value="TreeGrafter"/>
</dbReference>
<dbReference type="GO" id="GO:0030425">
    <property type="term" value="C:dendrite"/>
    <property type="evidence" value="ECO:0007669"/>
    <property type="project" value="TreeGrafter"/>
</dbReference>
<evidence type="ECO:0000256" key="8">
    <source>
        <dbReference type="RuleBase" id="RU363108"/>
    </source>
</evidence>
<organism evidence="9 10">
    <name type="scientific">Asbolus verrucosus</name>
    <name type="common">Desert ironclad beetle</name>
    <dbReference type="NCBI Taxonomy" id="1661398"/>
    <lineage>
        <taxon>Eukaryota</taxon>
        <taxon>Metazoa</taxon>
        <taxon>Ecdysozoa</taxon>
        <taxon>Arthropoda</taxon>
        <taxon>Hexapoda</taxon>
        <taxon>Insecta</taxon>
        <taxon>Pterygota</taxon>
        <taxon>Neoptera</taxon>
        <taxon>Endopterygota</taxon>
        <taxon>Coleoptera</taxon>
        <taxon>Polyphaga</taxon>
        <taxon>Cucujiformia</taxon>
        <taxon>Tenebrionidae</taxon>
        <taxon>Pimeliinae</taxon>
        <taxon>Asbolus</taxon>
    </lineage>
</organism>
<keyword evidence="5 8" id="KW-0472">Membrane</keyword>
<comment type="function">
    <text evidence="8">Gustatory receptor which mediates acceptance or avoidance behavior, depending on its substrates.</text>
</comment>
<evidence type="ECO:0000256" key="7">
    <source>
        <dbReference type="ARBA" id="ARBA00023224"/>
    </source>
</evidence>
<evidence type="ECO:0000256" key="5">
    <source>
        <dbReference type="ARBA" id="ARBA00023136"/>
    </source>
</evidence>
<comment type="caution">
    <text evidence="9">The sequence shown here is derived from an EMBL/GenBank/DDBJ whole genome shotgun (WGS) entry which is preliminary data.</text>
</comment>
<feature type="transmembrane region" description="Helical" evidence="8">
    <location>
        <begin position="153"/>
        <end position="174"/>
    </location>
</feature>
<feature type="transmembrane region" description="Helical" evidence="8">
    <location>
        <begin position="332"/>
        <end position="350"/>
    </location>
</feature>
<comment type="similarity">
    <text evidence="8">Belongs to the insect chemoreceptor superfamily. Gustatory receptor (GR) family.</text>
</comment>
<dbReference type="Proteomes" id="UP000292052">
    <property type="component" value="Unassembled WGS sequence"/>
</dbReference>
<keyword evidence="2 8" id="KW-1003">Cell membrane</keyword>
<sequence>MDLSILETIVRMGRMLALTPASVQNQVPNSSEKFYPVFMFLFYSVGVIVSKYYLRLFYAYLTPIQLTLTILIVLGFYIQNSYIFLIIALKKRQLWLKFVENLRMVAPKPTGSRQNYFIFIVPHVLYCVNNTLGTYMCIHILGWRVIKLYLLEYFDYYSHFFYTVYTCVILNLILSRYQHQAAILSKITRRKLRFSKEVATIFENVKRDVCVLKATVDIFNDIFGPVVLLNILVSALRNLANMEVITKGGVILFVIHEVCAMSLIWIGLLAIIFLCDAVLKEHEEILALTSKMQLSIDLCSHEHAQLEIFIHVVSNNRPVFKAARFFSIDRSTFFSILNTITTSFLVIIQFKTR</sequence>
<dbReference type="EMBL" id="QDEB01009032">
    <property type="protein sequence ID" value="RZC42337.1"/>
    <property type="molecule type" value="Genomic_DNA"/>
</dbReference>
<feature type="transmembrane region" description="Helical" evidence="8">
    <location>
        <begin position="251"/>
        <end position="274"/>
    </location>
</feature>
<evidence type="ECO:0000256" key="6">
    <source>
        <dbReference type="ARBA" id="ARBA00023170"/>
    </source>
</evidence>
<evidence type="ECO:0000256" key="2">
    <source>
        <dbReference type="ARBA" id="ARBA00022475"/>
    </source>
</evidence>
<keyword evidence="3 8" id="KW-0812">Transmembrane</keyword>
<feature type="transmembrane region" description="Helical" evidence="8">
    <location>
        <begin position="34"/>
        <end position="54"/>
    </location>
</feature>
<dbReference type="PANTHER" id="PTHR21143">
    <property type="entry name" value="INVERTEBRATE GUSTATORY RECEPTOR"/>
    <property type="match status" value="1"/>
</dbReference>
<protein>
    <recommendedName>
        <fullName evidence="8">Gustatory receptor</fullName>
    </recommendedName>
</protein>
<comment type="subcellular location">
    <subcellularLocation>
        <location evidence="1 8">Cell membrane</location>
        <topology evidence="1 8">Multi-pass membrane protein</topology>
    </subcellularLocation>
</comment>
<accession>A0A482WBY7</accession>